<evidence type="ECO:0000313" key="1">
    <source>
        <dbReference type="EMBL" id="CAD8208426.1"/>
    </source>
</evidence>
<sequence>MEKKRLEFWNQFKIILFNQKQQKDIMIWLYKKEQRKFWICSQQLVGQTFSMLCFIYNQKKIQQYLGVTIRLQNFCATIQMAKITINNNRLFQTIRKIAVMFMHSLYMKIKLKQFYWNLITSFSLGNCQKLLTHIQGQYYKKQKLLVMDIVYVLQGMIFLPFNLDQSKKMNIYKITSNSEGQILKNKYIDIIGYSQSFDIKIFDQKMHSYDQEWQKCQFNKMQKLIQWKHNY</sequence>
<protein>
    <submittedName>
        <fullName evidence="1">Uncharacterized protein</fullName>
    </submittedName>
</protein>
<comment type="caution">
    <text evidence="1">The sequence shown here is derived from an EMBL/GenBank/DDBJ whole genome shotgun (WGS) entry which is preliminary data.</text>
</comment>
<name>A0A8S1Y324_9CILI</name>
<reference evidence="1" key="1">
    <citation type="submission" date="2021-01" db="EMBL/GenBank/DDBJ databases">
        <authorList>
            <consortium name="Genoscope - CEA"/>
            <person name="William W."/>
        </authorList>
    </citation>
    <scope>NUCLEOTIDE SEQUENCE</scope>
</reference>
<keyword evidence="2" id="KW-1185">Reference proteome</keyword>
<proteinExistence type="predicted"/>
<gene>
    <name evidence="1" type="ORF">PPENT_87.1.T1500137</name>
</gene>
<dbReference type="AlphaFoldDB" id="A0A8S1Y324"/>
<organism evidence="1 2">
    <name type="scientific">Paramecium pentaurelia</name>
    <dbReference type="NCBI Taxonomy" id="43138"/>
    <lineage>
        <taxon>Eukaryota</taxon>
        <taxon>Sar</taxon>
        <taxon>Alveolata</taxon>
        <taxon>Ciliophora</taxon>
        <taxon>Intramacronucleata</taxon>
        <taxon>Oligohymenophorea</taxon>
        <taxon>Peniculida</taxon>
        <taxon>Parameciidae</taxon>
        <taxon>Paramecium</taxon>
    </lineage>
</organism>
<dbReference type="EMBL" id="CAJJDO010000150">
    <property type="protein sequence ID" value="CAD8208426.1"/>
    <property type="molecule type" value="Genomic_DNA"/>
</dbReference>
<dbReference type="Proteomes" id="UP000689195">
    <property type="component" value="Unassembled WGS sequence"/>
</dbReference>
<evidence type="ECO:0000313" key="2">
    <source>
        <dbReference type="Proteomes" id="UP000689195"/>
    </source>
</evidence>
<accession>A0A8S1Y324</accession>